<protein>
    <recommendedName>
        <fullName evidence="3 10">Thymidylate kinase</fullName>
        <ecNumber evidence="2 10">2.7.4.9</ecNumber>
    </recommendedName>
    <alternativeName>
        <fullName evidence="10">dTMP kinase</fullName>
    </alternativeName>
</protein>
<feature type="transmembrane region" description="Helical" evidence="12">
    <location>
        <begin position="298"/>
        <end position="316"/>
    </location>
</feature>
<proteinExistence type="inferred from homology"/>
<comment type="caution">
    <text evidence="14">The sequence shown here is derived from an EMBL/GenBank/DDBJ whole genome shotgun (WGS) entry which is preliminary data.</text>
</comment>
<evidence type="ECO:0000256" key="1">
    <source>
        <dbReference type="ARBA" id="ARBA00009776"/>
    </source>
</evidence>
<feature type="transmembrane region" description="Helical" evidence="12">
    <location>
        <begin position="21"/>
        <end position="43"/>
    </location>
</feature>
<keyword evidence="12" id="KW-0812">Transmembrane</keyword>
<dbReference type="InterPro" id="IPR039430">
    <property type="entry name" value="Thymidylate_kin-like_dom"/>
</dbReference>
<dbReference type="InterPro" id="IPR018095">
    <property type="entry name" value="Thymidylate_kin_CS"/>
</dbReference>
<feature type="transmembrane region" description="Helical" evidence="12">
    <location>
        <begin position="351"/>
        <end position="371"/>
    </location>
</feature>
<keyword evidence="12" id="KW-1133">Transmembrane helix</keyword>
<feature type="transmembrane region" description="Helical" evidence="12">
    <location>
        <begin position="158"/>
        <end position="177"/>
    </location>
</feature>
<evidence type="ECO:0000256" key="5">
    <source>
        <dbReference type="ARBA" id="ARBA00022727"/>
    </source>
</evidence>
<feature type="region of interest" description="Disordered" evidence="11">
    <location>
        <begin position="695"/>
        <end position="940"/>
    </location>
</feature>
<keyword evidence="15" id="KW-1185">Reference proteome</keyword>
<keyword evidence="4 10" id="KW-0808">Transferase</keyword>
<dbReference type="HAMAP" id="MF_00165">
    <property type="entry name" value="Thymidylate_kinase"/>
    <property type="match status" value="1"/>
</dbReference>
<accession>A0ABN2T5I1</accession>
<dbReference type="RefSeq" id="WP_344306290.1">
    <property type="nucleotide sequence ID" value="NZ_BAAANO010000004.1"/>
</dbReference>
<feature type="transmembrane region" description="Helical" evidence="12">
    <location>
        <begin position="104"/>
        <end position="122"/>
    </location>
</feature>
<feature type="region of interest" description="Disordered" evidence="11">
    <location>
        <begin position="423"/>
        <end position="464"/>
    </location>
</feature>
<evidence type="ECO:0000256" key="3">
    <source>
        <dbReference type="ARBA" id="ARBA00017144"/>
    </source>
</evidence>
<dbReference type="Gene3D" id="3.40.50.300">
    <property type="entry name" value="P-loop containing nucleotide triphosphate hydrolases"/>
    <property type="match status" value="1"/>
</dbReference>
<evidence type="ECO:0000256" key="12">
    <source>
        <dbReference type="SAM" id="Phobius"/>
    </source>
</evidence>
<comment type="function">
    <text evidence="10">Phosphorylation of dTMP to form dTDP in both de novo and salvage pathways of dTTP synthesis.</text>
</comment>
<evidence type="ECO:0000256" key="7">
    <source>
        <dbReference type="ARBA" id="ARBA00022777"/>
    </source>
</evidence>
<dbReference type="CDD" id="cd06174">
    <property type="entry name" value="MFS"/>
    <property type="match status" value="1"/>
</dbReference>
<evidence type="ECO:0000256" key="2">
    <source>
        <dbReference type="ARBA" id="ARBA00012980"/>
    </source>
</evidence>
<dbReference type="Proteomes" id="UP001500755">
    <property type="component" value="Unassembled WGS sequence"/>
</dbReference>
<evidence type="ECO:0000256" key="9">
    <source>
        <dbReference type="ARBA" id="ARBA00048743"/>
    </source>
</evidence>
<feature type="compositionally biased region" description="Basic and acidic residues" evidence="11">
    <location>
        <begin position="892"/>
        <end position="915"/>
    </location>
</feature>
<feature type="transmembrane region" description="Helical" evidence="12">
    <location>
        <begin position="71"/>
        <end position="92"/>
    </location>
</feature>
<comment type="similarity">
    <text evidence="1 10">Belongs to the thymidylate kinase family.</text>
</comment>
<organism evidence="14 15">
    <name type="scientific">Brevibacterium samyangense</name>
    <dbReference type="NCBI Taxonomy" id="366888"/>
    <lineage>
        <taxon>Bacteria</taxon>
        <taxon>Bacillati</taxon>
        <taxon>Actinomycetota</taxon>
        <taxon>Actinomycetes</taxon>
        <taxon>Micrococcales</taxon>
        <taxon>Brevibacteriaceae</taxon>
        <taxon>Brevibacterium</taxon>
    </lineage>
</organism>
<feature type="compositionally biased region" description="Basic and acidic residues" evidence="11">
    <location>
        <begin position="706"/>
        <end position="719"/>
    </location>
</feature>
<sequence length="940" mass="96195">MSTATHAPRAVRPPMFGPLAVEAAAWSVLFAAAASAFAFAGYAGPLTVVAPGDLLAIGAAVDAGEFSLRTASVSLLVVLVFAALGMFLPNRMLGDRRPEFRQKLLAGGAAAAGAGAIVLFFVPVAWLAWLVSAFIGVVATLVLLLFPGMFRKPWRSAGASAAVMLFVTYVFQIAMGVPGGAVAVHWLSLVSGIVMVLAAVLVFLRPSGPVVPDPTTSSFPKARQVRLSREPALIERPWACYALFGVLGTVLALAQPTVADHDFGQAGFAVLLCAALLGWAVGYEIGPTFAPGMSRPRLTAFALLGAGVLTIALGIIDELSGKAVLTGAVAALAGLGVRAQPYVFSRRVGIVGGAALALLLTLIDRAVVVPLSEYTSWVLTATGIAYCTLGALAVIAGVLAHLWFVPQGLQGITVDIVHAFRQPGTPSHSAGPAGSADPDPTAPEAPAGTPAPAPGQGVDPAEAPAGALARAAAARVAPTGFFIAFEGGDGAGKTTQIRKIAEHLESLGIAAPIVTREPGGTEAGVRIREVVLGGEGVGPRSEALLFAADRAHHVSALIEPALEQGRVVLTDRYIDSSLAYQAAGRELSAEEVANLSRWATTGLVPHLTVVLDVAPETGAARTASRGEENHLDAEGLEFRQRVRAAYLDLAAREPSRYVVVDANRDADAVAVDIRAVVEAELARVHVAAAGDTAVGNTAAGGAAGIVEDRGREGNDEPGRNDVPSAPSEEAATTVLPTSLDSAPADSGPTDESASTGERASGDGPTPADEAATTVLPAQRGSQSEQSADDEAETTVLPPVRGGAGGSGTSEPGIRTPGSRTPEPESARAVPEDAETTVLPPARPGRSAHGTEGGAEQGAFPGDDAGHGEPSGAPVEEGTTGPERQGASAAYSPRERSRERLQAQAAIEREARERLRQSRLRPSGREGRRDDGQGTGDGGRR</sequence>
<keyword evidence="12" id="KW-0472">Membrane</keyword>
<evidence type="ECO:0000256" key="10">
    <source>
        <dbReference type="HAMAP-Rule" id="MF_00165"/>
    </source>
</evidence>
<feature type="transmembrane region" description="Helical" evidence="12">
    <location>
        <begin position="238"/>
        <end position="254"/>
    </location>
</feature>
<reference evidence="14 15" key="1">
    <citation type="journal article" date="2019" name="Int. J. Syst. Evol. Microbiol.">
        <title>The Global Catalogue of Microorganisms (GCM) 10K type strain sequencing project: providing services to taxonomists for standard genome sequencing and annotation.</title>
        <authorList>
            <consortium name="The Broad Institute Genomics Platform"/>
            <consortium name="The Broad Institute Genome Sequencing Center for Infectious Disease"/>
            <person name="Wu L."/>
            <person name="Ma J."/>
        </authorList>
    </citation>
    <scope>NUCLEOTIDE SEQUENCE [LARGE SCALE GENOMIC DNA]</scope>
    <source>
        <strain evidence="14 15">JCM 14546</strain>
    </source>
</reference>
<dbReference type="NCBIfam" id="TIGR00041">
    <property type="entry name" value="DTMP_kinase"/>
    <property type="match status" value="1"/>
</dbReference>
<dbReference type="EMBL" id="BAAANO010000004">
    <property type="protein sequence ID" value="GAA1998859.1"/>
    <property type="molecule type" value="Genomic_DNA"/>
</dbReference>
<keyword evidence="5 10" id="KW-0545">Nucleotide biosynthesis</keyword>
<feature type="transmembrane region" description="Helical" evidence="12">
    <location>
        <begin position="183"/>
        <end position="204"/>
    </location>
</feature>
<evidence type="ECO:0000313" key="15">
    <source>
        <dbReference type="Proteomes" id="UP001500755"/>
    </source>
</evidence>
<dbReference type="CDD" id="cd01672">
    <property type="entry name" value="TMPK"/>
    <property type="match status" value="1"/>
</dbReference>
<dbReference type="InterPro" id="IPR018094">
    <property type="entry name" value="Thymidylate_kinase"/>
</dbReference>
<feature type="domain" description="Thymidylate kinase-like" evidence="13">
    <location>
        <begin position="485"/>
        <end position="672"/>
    </location>
</feature>
<gene>
    <name evidence="10" type="primary">tmk</name>
    <name evidence="14" type="ORF">GCM10009755_02780</name>
</gene>
<feature type="compositionally biased region" description="Basic and acidic residues" evidence="11">
    <location>
        <begin position="922"/>
        <end position="940"/>
    </location>
</feature>
<evidence type="ECO:0000256" key="8">
    <source>
        <dbReference type="ARBA" id="ARBA00022840"/>
    </source>
</evidence>
<dbReference type="PANTHER" id="PTHR10344:SF4">
    <property type="entry name" value="UMP-CMP KINASE 2, MITOCHONDRIAL"/>
    <property type="match status" value="1"/>
</dbReference>
<comment type="catalytic activity">
    <reaction evidence="9 10">
        <text>dTMP + ATP = dTDP + ADP</text>
        <dbReference type="Rhea" id="RHEA:13517"/>
        <dbReference type="ChEBI" id="CHEBI:30616"/>
        <dbReference type="ChEBI" id="CHEBI:58369"/>
        <dbReference type="ChEBI" id="CHEBI:63528"/>
        <dbReference type="ChEBI" id="CHEBI:456216"/>
        <dbReference type="EC" id="2.7.4.9"/>
    </reaction>
</comment>
<dbReference type="InterPro" id="IPR027417">
    <property type="entry name" value="P-loop_NTPase"/>
</dbReference>
<dbReference type="EC" id="2.7.4.9" evidence="2 10"/>
<evidence type="ECO:0000259" key="13">
    <source>
        <dbReference type="Pfam" id="PF02223"/>
    </source>
</evidence>
<feature type="transmembrane region" description="Helical" evidence="12">
    <location>
        <begin position="266"/>
        <end position="286"/>
    </location>
</feature>
<keyword evidence="7 10" id="KW-0418">Kinase</keyword>
<dbReference type="Pfam" id="PF02223">
    <property type="entry name" value="Thymidylate_kin"/>
    <property type="match status" value="1"/>
</dbReference>
<dbReference type="SUPFAM" id="SSF52540">
    <property type="entry name" value="P-loop containing nucleoside triphosphate hydrolases"/>
    <property type="match status" value="1"/>
</dbReference>
<keyword evidence="8 10" id="KW-0067">ATP-binding</keyword>
<feature type="transmembrane region" description="Helical" evidence="12">
    <location>
        <begin position="383"/>
        <end position="404"/>
    </location>
</feature>
<evidence type="ECO:0000256" key="11">
    <source>
        <dbReference type="SAM" id="MobiDB-lite"/>
    </source>
</evidence>
<dbReference type="PANTHER" id="PTHR10344">
    <property type="entry name" value="THYMIDYLATE KINASE"/>
    <property type="match status" value="1"/>
</dbReference>
<feature type="compositionally biased region" description="Low complexity" evidence="11">
    <location>
        <begin position="436"/>
        <end position="450"/>
    </location>
</feature>
<evidence type="ECO:0000256" key="6">
    <source>
        <dbReference type="ARBA" id="ARBA00022741"/>
    </source>
</evidence>
<evidence type="ECO:0000313" key="14">
    <source>
        <dbReference type="EMBL" id="GAA1998859.1"/>
    </source>
</evidence>
<evidence type="ECO:0000256" key="4">
    <source>
        <dbReference type="ARBA" id="ARBA00022679"/>
    </source>
</evidence>
<name>A0ABN2T5I1_9MICO</name>
<feature type="binding site" evidence="10">
    <location>
        <begin position="487"/>
        <end position="494"/>
    </location>
    <ligand>
        <name>ATP</name>
        <dbReference type="ChEBI" id="CHEBI:30616"/>
    </ligand>
</feature>
<dbReference type="PROSITE" id="PS01331">
    <property type="entry name" value="THYMIDYLATE_KINASE"/>
    <property type="match status" value="1"/>
</dbReference>
<feature type="transmembrane region" description="Helical" evidence="12">
    <location>
        <begin position="128"/>
        <end position="146"/>
    </location>
</feature>
<keyword evidence="6 10" id="KW-0547">Nucleotide-binding</keyword>